<feature type="domain" description="LRRK2 beta-propeller" evidence="1">
    <location>
        <begin position="43"/>
        <end position="244"/>
    </location>
</feature>
<evidence type="ECO:0000259" key="1">
    <source>
        <dbReference type="Pfam" id="PF23748"/>
    </source>
</evidence>
<accession>A0A0T6BEJ6</accession>
<dbReference type="Proteomes" id="UP000051574">
    <property type="component" value="Unassembled WGS sequence"/>
</dbReference>
<organism evidence="2 3">
    <name type="scientific">Oryctes borbonicus</name>
    <dbReference type="NCBI Taxonomy" id="1629725"/>
    <lineage>
        <taxon>Eukaryota</taxon>
        <taxon>Metazoa</taxon>
        <taxon>Ecdysozoa</taxon>
        <taxon>Arthropoda</taxon>
        <taxon>Hexapoda</taxon>
        <taxon>Insecta</taxon>
        <taxon>Pterygota</taxon>
        <taxon>Neoptera</taxon>
        <taxon>Endopterygota</taxon>
        <taxon>Coleoptera</taxon>
        <taxon>Polyphaga</taxon>
        <taxon>Scarabaeiformia</taxon>
        <taxon>Scarabaeidae</taxon>
        <taxon>Dynastinae</taxon>
        <taxon>Oryctes</taxon>
    </lineage>
</organism>
<dbReference type="AlphaFoldDB" id="A0A0T6BEJ6"/>
<dbReference type="OrthoDB" id="10252328at2759"/>
<evidence type="ECO:0000313" key="2">
    <source>
        <dbReference type="EMBL" id="KRT85721.1"/>
    </source>
</evidence>
<evidence type="ECO:0000313" key="3">
    <source>
        <dbReference type="Proteomes" id="UP000051574"/>
    </source>
</evidence>
<dbReference type="InterPro" id="IPR056602">
    <property type="entry name" value="Beta-prop_LRRK2"/>
</dbReference>
<sequence>MINNICRVTDGYKVFSYSLENEGNTAVEAFLYLPMLKRVACTLSNGRLFLLNSDSLPKTPTAAEGTFVMTELGSNSVITCMCYLNKDEDKLCELWCGQSEAQISIYTIKDQGVIAHENLNHYQPVIHNVQVKKLVSDGTAVWSYIHPGCIVYQWDPKTRYIINKLDCSKLVPCSESLKSIAIEEHLSPTNCQVTSLAVLNGELYIGTTWGCIIIAEKLTLRPITIFRPYEEEVRAIVPLSRLKTANDRQDYTPLLATIGRGYRNLLTRYTDVSVSVTSAVQSPVSSHNSFVSTKQNMFILLWRAEHWNTT</sequence>
<dbReference type="InterPro" id="IPR036322">
    <property type="entry name" value="WD40_repeat_dom_sf"/>
</dbReference>
<gene>
    <name evidence="2" type="ORF">AMK59_1848</name>
</gene>
<reference evidence="2 3" key="1">
    <citation type="submission" date="2015-09" db="EMBL/GenBank/DDBJ databases">
        <title>Draft genome of the scarab beetle Oryctes borbonicus.</title>
        <authorList>
            <person name="Meyer J.M."/>
            <person name="Markov G.V."/>
            <person name="Baskaran P."/>
            <person name="Herrmann M."/>
            <person name="Sommer R.J."/>
            <person name="Roedelsperger C."/>
        </authorList>
    </citation>
    <scope>NUCLEOTIDE SEQUENCE [LARGE SCALE GENOMIC DNA]</scope>
    <source>
        <strain evidence="2">OB123</strain>
        <tissue evidence="2">Whole animal</tissue>
    </source>
</reference>
<name>A0A0T6BEJ6_9SCAR</name>
<proteinExistence type="predicted"/>
<keyword evidence="3" id="KW-1185">Reference proteome</keyword>
<dbReference type="SUPFAM" id="SSF50978">
    <property type="entry name" value="WD40 repeat-like"/>
    <property type="match status" value="1"/>
</dbReference>
<protein>
    <recommendedName>
        <fullName evidence="1">LRRK2 beta-propeller domain-containing protein</fullName>
    </recommendedName>
</protein>
<comment type="caution">
    <text evidence="2">The sequence shown here is derived from an EMBL/GenBank/DDBJ whole genome shotgun (WGS) entry which is preliminary data.</text>
</comment>
<dbReference type="Pfam" id="PF23748">
    <property type="entry name" value="Beta-prop_LRRK2"/>
    <property type="match status" value="1"/>
</dbReference>
<dbReference type="EMBL" id="LJIG01001219">
    <property type="protein sequence ID" value="KRT85721.1"/>
    <property type="molecule type" value="Genomic_DNA"/>
</dbReference>